<reference evidence="3 4" key="1">
    <citation type="submission" date="2016-07" db="EMBL/GenBank/DDBJ databases">
        <title>Pervasive Adenine N6-methylation of Active Genes in Fungi.</title>
        <authorList>
            <consortium name="DOE Joint Genome Institute"/>
            <person name="Mondo S.J."/>
            <person name="Dannebaum R.O."/>
            <person name="Kuo R.C."/>
            <person name="Labutti K."/>
            <person name="Haridas S."/>
            <person name="Kuo A."/>
            <person name="Salamov A."/>
            <person name="Ahrendt S.R."/>
            <person name="Lipzen A."/>
            <person name="Sullivan W."/>
            <person name="Andreopoulos W.B."/>
            <person name="Clum A."/>
            <person name="Lindquist E."/>
            <person name="Daum C."/>
            <person name="Ramamoorthy G.K."/>
            <person name="Gryganskyi A."/>
            <person name="Culley D."/>
            <person name="Magnuson J.K."/>
            <person name="James T.Y."/>
            <person name="O'Malley M.A."/>
            <person name="Stajich J.E."/>
            <person name="Spatafora J.W."/>
            <person name="Visel A."/>
            <person name="Grigoriev I.V."/>
        </authorList>
    </citation>
    <scope>NUCLEOTIDE SEQUENCE [LARGE SCALE GENOMIC DNA]</scope>
    <source>
        <strain evidence="3 4">PL171</strain>
    </source>
</reference>
<feature type="region of interest" description="Disordered" evidence="1">
    <location>
        <begin position="1"/>
        <end position="29"/>
    </location>
</feature>
<gene>
    <name evidence="3" type="ORF">BCR44DRAFT_390117</name>
</gene>
<organism evidence="3 4">
    <name type="scientific">Catenaria anguillulae PL171</name>
    <dbReference type="NCBI Taxonomy" id="765915"/>
    <lineage>
        <taxon>Eukaryota</taxon>
        <taxon>Fungi</taxon>
        <taxon>Fungi incertae sedis</taxon>
        <taxon>Blastocladiomycota</taxon>
        <taxon>Blastocladiomycetes</taxon>
        <taxon>Blastocladiales</taxon>
        <taxon>Catenariaceae</taxon>
        <taxon>Catenaria</taxon>
    </lineage>
</organism>
<evidence type="ECO:0000256" key="1">
    <source>
        <dbReference type="SAM" id="MobiDB-lite"/>
    </source>
</evidence>
<keyword evidence="2" id="KW-1133">Transmembrane helix</keyword>
<protein>
    <submittedName>
        <fullName evidence="3">Uncharacterized protein</fullName>
    </submittedName>
</protein>
<dbReference type="EMBL" id="MCFL01000012">
    <property type="protein sequence ID" value="ORZ37470.1"/>
    <property type="molecule type" value="Genomic_DNA"/>
</dbReference>
<keyword evidence="2" id="KW-0812">Transmembrane</keyword>
<feature type="transmembrane region" description="Helical" evidence="2">
    <location>
        <begin position="34"/>
        <end position="55"/>
    </location>
</feature>
<accession>A0A1Y2HS93</accession>
<keyword evidence="4" id="KW-1185">Reference proteome</keyword>
<sequence>MWTHERKTKTSWLHNHPITNNPSNQRDKVSSDPILVTVLRLFCSLAISALAIALLRMMAISVVVCVLPGPNARALLNVAILLWLP</sequence>
<evidence type="ECO:0000256" key="2">
    <source>
        <dbReference type="SAM" id="Phobius"/>
    </source>
</evidence>
<feature type="compositionally biased region" description="Polar residues" evidence="1">
    <location>
        <begin position="10"/>
        <end position="24"/>
    </location>
</feature>
<evidence type="ECO:0000313" key="3">
    <source>
        <dbReference type="EMBL" id="ORZ37470.1"/>
    </source>
</evidence>
<name>A0A1Y2HS93_9FUNG</name>
<feature type="transmembrane region" description="Helical" evidence="2">
    <location>
        <begin position="62"/>
        <end position="84"/>
    </location>
</feature>
<dbReference type="AlphaFoldDB" id="A0A1Y2HS93"/>
<comment type="caution">
    <text evidence="3">The sequence shown here is derived from an EMBL/GenBank/DDBJ whole genome shotgun (WGS) entry which is preliminary data.</text>
</comment>
<dbReference type="Proteomes" id="UP000193411">
    <property type="component" value="Unassembled WGS sequence"/>
</dbReference>
<evidence type="ECO:0000313" key="4">
    <source>
        <dbReference type="Proteomes" id="UP000193411"/>
    </source>
</evidence>
<proteinExistence type="predicted"/>
<keyword evidence="2" id="KW-0472">Membrane</keyword>